<name>A0ABX4GII6_9PSED</name>
<accession>A0ABX4GII6</accession>
<dbReference type="EMBL" id="NQKG01000019">
    <property type="protein sequence ID" value="OZY53911.1"/>
    <property type="molecule type" value="Genomic_DNA"/>
</dbReference>
<keyword evidence="2" id="KW-1185">Reference proteome</keyword>
<protein>
    <recommendedName>
        <fullName evidence="3">Abi-like protein</fullName>
    </recommendedName>
</protein>
<evidence type="ECO:0000313" key="2">
    <source>
        <dbReference type="Proteomes" id="UP000216897"/>
    </source>
</evidence>
<sequence length="407" mass="46020">MRIRGPQGRMNLFPLKSETPGEVFTSPGALDLVLERVTCVRGALPAASYKEIYTLMAESQAPYSYTPGLLQELEANLSSARFGAYLIRAGHHRDYAIQLYLYNARLAKSLLFPLHIMEVSLRNGIDPILTSLYGHGWPNEFAFRSTLTAKSNNSLQKAIDRFKKKTPSKDDIISELSLDFWSNLFRPEYDRAIWQTNMRILFPHVVITRAAFQPQIHEINKLRNRIAHHEPILDANISSIHQKIIEVTSNRSTDTGNWVKSHSTVANMLRTKPKANSAPGPCISDIADRAITRIKCNATLQDIFAQPAAFYIATDREEKDLAIFDQTDVIKFISLKREGELIDFSEHSIDELVATMDCINSFVFFDENESAATLPRALRKKVRFIAAFDSAHPGTIQGVIVKAHRRY</sequence>
<reference evidence="1 2" key="1">
    <citation type="submission" date="2017-08" db="EMBL/GenBank/DDBJ databases">
        <title>Genomic and metabolic characterisation of spoilage-associated Pseudomonas species.</title>
        <authorList>
            <person name="Stanborough T."/>
            <person name="Fegan N."/>
            <person name="Powell S.M."/>
            <person name="Singh T."/>
            <person name="Tamplin M.L."/>
            <person name="Chandry P.S."/>
        </authorList>
    </citation>
    <scope>NUCLEOTIDE SEQUENCE [LARGE SCALE GENOMIC DNA]</scope>
    <source>
        <strain evidence="1 2">L1814</strain>
    </source>
</reference>
<organism evidence="1 2">
    <name type="scientific">Pseudomonas lundensis</name>
    <dbReference type="NCBI Taxonomy" id="86185"/>
    <lineage>
        <taxon>Bacteria</taxon>
        <taxon>Pseudomonadati</taxon>
        <taxon>Pseudomonadota</taxon>
        <taxon>Gammaproteobacteria</taxon>
        <taxon>Pseudomonadales</taxon>
        <taxon>Pseudomonadaceae</taxon>
        <taxon>Pseudomonas</taxon>
    </lineage>
</organism>
<evidence type="ECO:0000313" key="1">
    <source>
        <dbReference type="EMBL" id="OZY53911.1"/>
    </source>
</evidence>
<evidence type="ECO:0008006" key="3">
    <source>
        <dbReference type="Google" id="ProtNLM"/>
    </source>
</evidence>
<dbReference type="Pfam" id="PF07751">
    <property type="entry name" value="Abi_2"/>
    <property type="match status" value="1"/>
</dbReference>
<dbReference type="InterPro" id="IPR011664">
    <property type="entry name" value="Abi_system_AbiD/AbiF-like"/>
</dbReference>
<proteinExistence type="predicted"/>
<gene>
    <name evidence="1" type="ORF">CJF38_17580</name>
</gene>
<comment type="caution">
    <text evidence="1">The sequence shown here is derived from an EMBL/GenBank/DDBJ whole genome shotgun (WGS) entry which is preliminary data.</text>
</comment>
<dbReference type="Proteomes" id="UP000216897">
    <property type="component" value="Unassembled WGS sequence"/>
</dbReference>